<gene>
    <name evidence="1" type="ORF">IV203_022976</name>
</gene>
<dbReference type="EMBL" id="JAGRRH010000026">
    <property type="protein sequence ID" value="KAG7341025.1"/>
    <property type="molecule type" value="Genomic_DNA"/>
</dbReference>
<sequence length="170" mass="19590">MNDDSTRVEETAQQQLMEHDSGRLMIHALSYLDVVTLLQRRLVSKQFKDLCTKAITAKCGKDGPKPHTNETLREALSFFRRNLWSINFHVGDIEKIACTWGFPIDSWNVSQVTDMSELFGGDNFFDEYIGSWDTSNVISMRSMFENAICFNQDISSWDVSNVTDMSRMFH</sequence>
<protein>
    <submittedName>
        <fullName evidence="1">Fibronectin domain containing protein</fullName>
    </submittedName>
</protein>
<dbReference type="InterPro" id="IPR011889">
    <property type="entry name" value="Liste_lipo_26"/>
</dbReference>
<evidence type="ECO:0000313" key="1">
    <source>
        <dbReference type="EMBL" id="KAG7341025.1"/>
    </source>
</evidence>
<comment type="caution">
    <text evidence="1">The sequence shown here is derived from an EMBL/GenBank/DDBJ whole genome shotgun (WGS) entry which is preliminary data.</text>
</comment>
<evidence type="ECO:0000313" key="2">
    <source>
        <dbReference type="Proteomes" id="UP000693970"/>
    </source>
</evidence>
<proteinExistence type="predicted"/>
<keyword evidence="2" id="KW-1185">Reference proteome</keyword>
<organism evidence="1 2">
    <name type="scientific">Nitzschia inconspicua</name>
    <dbReference type="NCBI Taxonomy" id="303405"/>
    <lineage>
        <taxon>Eukaryota</taxon>
        <taxon>Sar</taxon>
        <taxon>Stramenopiles</taxon>
        <taxon>Ochrophyta</taxon>
        <taxon>Bacillariophyta</taxon>
        <taxon>Bacillariophyceae</taxon>
        <taxon>Bacillariophycidae</taxon>
        <taxon>Bacillariales</taxon>
        <taxon>Bacillariaceae</taxon>
        <taxon>Nitzschia</taxon>
    </lineage>
</organism>
<dbReference type="NCBIfam" id="TIGR02167">
    <property type="entry name" value="Liste_lipo_26"/>
    <property type="match status" value="2"/>
</dbReference>
<dbReference type="OrthoDB" id="198852at2759"/>
<dbReference type="Pfam" id="PF03382">
    <property type="entry name" value="DUF285"/>
    <property type="match status" value="1"/>
</dbReference>
<reference evidence="1" key="2">
    <citation type="submission" date="2021-04" db="EMBL/GenBank/DDBJ databases">
        <authorList>
            <person name="Podell S."/>
        </authorList>
    </citation>
    <scope>NUCLEOTIDE SEQUENCE</scope>
    <source>
        <strain evidence="1">Hildebrandi</strain>
    </source>
</reference>
<accession>A0A9K3KD82</accession>
<dbReference type="InterPro" id="IPR005046">
    <property type="entry name" value="DUF285"/>
</dbReference>
<reference evidence="1" key="1">
    <citation type="journal article" date="2021" name="Sci. Rep.">
        <title>Diploid genomic architecture of Nitzschia inconspicua, an elite biomass production diatom.</title>
        <authorList>
            <person name="Oliver A."/>
            <person name="Podell S."/>
            <person name="Pinowska A."/>
            <person name="Traller J.C."/>
            <person name="Smith S.R."/>
            <person name="McClure R."/>
            <person name="Beliaev A."/>
            <person name="Bohutskyi P."/>
            <person name="Hill E.A."/>
            <person name="Rabines A."/>
            <person name="Zheng H."/>
            <person name="Allen L.Z."/>
            <person name="Kuo A."/>
            <person name="Grigoriev I.V."/>
            <person name="Allen A.E."/>
            <person name="Hazlebeck D."/>
            <person name="Allen E.E."/>
        </authorList>
    </citation>
    <scope>NUCLEOTIDE SEQUENCE</scope>
    <source>
        <strain evidence="1">Hildebrandi</strain>
    </source>
</reference>
<dbReference type="AlphaFoldDB" id="A0A9K3KD82"/>
<dbReference type="Proteomes" id="UP000693970">
    <property type="component" value="Unassembled WGS sequence"/>
</dbReference>
<dbReference type="CDD" id="cd09917">
    <property type="entry name" value="F-box_SF"/>
    <property type="match status" value="1"/>
</dbReference>
<name>A0A9K3KD82_9STRA</name>